<dbReference type="AlphaFoldDB" id="A0A430UWY7"/>
<proteinExistence type="predicted"/>
<reference evidence="1 2" key="1">
    <citation type="journal article" date="2019" name="Extremophiles">
        <title>Biogeography of thermophiles and predominance of Thermus scotoductus in domestic water heaters.</title>
        <authorList>
            <person name="Wilpiszeski R.L."/>
            <person name="Zhang Z."/>
            <person name="House C.H."/>
        </authorList>
    </citation>
    <scope>NUCLEOTIDE SEQUENCE [LARGE SCALE GENOMIC DNA]</scope>
    <source>
        <strain evidence="1 2">14_S14</strain>
    </source>
</reference>
<dbReference type="EMBL" id="PEMJ01000258">
    <property type="protein sequence ID" value="RTI13872.1"/>
    <property type="molecule type" value="Genomic_DNA"/>
</dbReference>
<protein>
    <submittedName>
        <fullName evidence="1">Uncharacterized protein</fullName>
    </submittedName>
</protein>
<organism evidence="1 2">
    <name type="scientific">Thermus scotoductus</name>
    <dbReference type="NCBI Taxonomy" id="37636"/>
    <lineage>
        <taxon>Bacteria</taxon>
        <taxon>Thermotogati</taxon>
        <taxon>Deinococcota</taxon>
        <taxon>Deinococci</taxon>
        <taxon>Thermales</taxon>
        <taxon>Thermaceae</taxon>
        <taxon>Thermus</taxon>
    </lineage>
</organism>
<sequence length="71" mass="7919">MDKGEAVSLAGKVLLNRYRVVRPLGQGALAQGAHHPVSVQEDFPRQAHRLPFIQDFPSFTKKAVWPSLIQI</sequence>
<name>A0A430UWY7_THESC</name>
<evidence type="ECO:0000313" key="1">
    <source>
        <dbReference type="EMBL" id="RTI13872.1"/>
    </source>
</evidence>
<accession>A0A430UWY7</accession>
<evidence type="ECO:0000313" key="2">
    <source>
        <dbReference type="Proteomes" id="UP000287155"/>
    </source>
</evidence>
<gene>
    <name evidence="1" type="ORF">CSW27_08040</name>
</gene>
<comment type="caution">
    <text evidence="1">The sequence shown here is derived from an EMBL/GenBank/DDBJ whole genome shotgun (WGS) entry which is preliminary data.</text>
</comment>
<dbReference type="Proteomes" id="UP000287155">
    <property type="component" value="Unassembled WGS sequence"/>
</dbReference>